<protein>
    <submittedName>
        <fullName evidence="2">Uncharacterized protein</fullName>
    </submittedName>
</protein>
<dbReference type="AlphaFoldDB" id="A0A6J5UQ49"/>
<name>A0A6J5UQ49_PRUAR</name>
<sequence length="99" mass="10773">MAGKTDSSSIRVPYRNLREVEVEMMGTDGAHHQIDLNSSSSSSPKVLNGTGDLSPPPSQPRHKHNTLTTLILSCTVAASVQFSWALQLLLLTPCIQVRF</sequence>
<evidence type="ECO:0000313" key="2">
    <source>
        <dbReference type="EMBL" id="CAB4278211.1"/>
    </source>
</evidence>
<reference evidence="2 3" key="1">
    <citation type="submission" date="2020-05" db="EMBL/GenBank/DDBJ databases">
        <authorList>
            <person name="Campoy J."/>
            <person name="Schneeberger K."/>
            <person name="Spophaly S."/>
        </authorList>
    </citation>
    <scope>NUCLEOTIDE SEQUENCE [LARGE SCALE GENOMIC DNA]</scope>
    <source>
        <strain evidence="2">PruArmRojPasFocal</strain>
    </source>
</reference>
<dbReference type="Proteomes" id="UP000507222">
    <property type="component" value="Unassembled WGS sequence"/>
</dbReference>
<accession>A0A6J5UQ49</accession>
<feature type="region of interest" description="Disordered" evidence="1">
    <location>
        <begin position="28"/>
        <end position="64"/>
    </location>
</feature>
<gene>
    <name evidence="2" type="ORF">CURHAP_LOCUS28635</name>
</gene>
<organism evidence="2 3">
    <name type="scientific">Prunus armeniaca</name>
    <name type="common">Apricot</name>
    <name type="synonym">Armeniaca vulgaris</name>
    <dbReference type="NCBI Taxonomy" id="36596"/>
    <lineage>
        <taxon>Eukaryota</taxon>
        <taxon>Viridiplantae</taxon>
        <taxon>Streptophyta</taxon>
        <taxon>Embryophyta</taxon>
        <taxon>Tracheophyta</taxon>
        <taxon>Spermatophyta</taxon>
        <taxon>Magnoliopsida</taxon>
        <taxon>eudicotyledons</taxon>
        <taxon>Gunneridae</taxon>
        <taxon>Pentapetalae</taxon>
        <taxon>rosids</taxon>
        <taxon>fabids</taxon>
        <taxon>Rosales</taxon>
        <taxon>Rosaceae</taxon>
        <taxon>Amygdaloideae</taxon>
        <taxon>Amygdaleae</taxon>
        <taxon>Prunus</taxon>
    </lineage>
</organism>
<evidence type="ECO:0000313" key="3">
    <source>
        <dbReference type="Proteomes" id="UP000507222"/>
    </source>
</evidence>
<dbReference type="EMBL" id="CAEKDK010000004">
    <property type="protein sequence ID" value="CAB4278211.1"/>
    <property type="molecule type" value="Genomic_DNA"/>
</dbReference>
<proteinExistence type="predicted"/>
<evidence type="ECO:0000256" key="1">
    <source>
        <dbReference type="SAM" id="MobiDB-lite"/>
    </source>
</evidence>